<dbReference type="EMBL" id="LAZR01020343">
    <property type="protein sequence ID" value="KKL89233.1"/>
    <property type="molecule type" value="Genomic_DNA"/>
</dbReference>
<comment type="caution">
    <text evidence="2">The sequence shown here is derived from an EMBL/GenBank/DDBJ whole genome shotgun (WGS) entry which is preliminary data.</text>
</comment>
<dbReference type="PANTHER" id="PTHR43861">
    <property type="entry name" value="TRANS-ACONITATE 2-METHYLTRANSFERASE-RELATED"/>
    <property type="match status" value="1"/>
</dbReference>
<evidence type="ECO:0000259" key="1">
    <source>
        <dbReference type="Pfam" id="PF08241"/>
    </source>
</evidence>
<dbReference type="CDD" id="cd02440">
    <property type="entry name" value="AdoMet_MTases"/>
    <property type="match status" value="1"/>
</dbReference>
<sequence length="203" mass="22968">LWGWNPSAAAERLVQSRLLAKGSSLVVLGCGYGRECKFFVENGFAVTGVDWSSKGIEIAKKLQPRGLSYALICMDLCLFLETTRTNWDCVFVNHTFAHLEQELRFSVYGDIRRCLRDRGIFCLAEPSVNDTCYERCKKAAEENTWTDHRGLITHFFSEKELRGCLAGQFNIIEMEEISEAHSSSRTVGAVHTHSVLYCTVMKL</sequence>
<feature type="non-terminal residue" evidence="2">
    <location>
        <position position="1"/>
    </location>
</feature>
<gene>
    <name evidence="2" type="ORF">LCGC14_1916710</name>
</gene>
<dbReference type="Gene3D" id="3.40.50.150">
    <property type="entry name" value="Vaccinia Virus protein VP39"/>
    <property type="match status" value="1"/>
</dbReference>
<dbReference type="Pfam" id="PF08241">
    <property type="entry name" value="Methyltransf_11"/>
    <property type="match status" value="1"/>
</dbReference>
<feature type="domain" description="Methyltransferase type 11" evidence="1">
    <location>
        <begin position="28"/>
        <end position="122"/>
    </location>
</feature>
<dbReference type="InterPro" id="IPR029063">
    <property type="entry name" value="SAM-dependent_MTases_sf"/>
</dbReference>
<accession>A0A0F9FSR8</accession>
<reference evidence="2" key="1">
    <citation type="journal article" date="2015" name="Nature">
        <title>Complex archaea that bridge the gap between prokaryotes and eukaryotes.</title>
        <authorList>
            <person name="Spang A."/>
            <person name="Saw J.H."/>
            <person name="Jorgensen S.L."/>
            <person name="Zaremba-Niedzwiedzka K."/>
            <person name="Martijn J."/>
            <person name="Lind A.E."/>
            <person name="van Eijk R."/>
            <person name="Schleper C."/>
            <person name="Guy L."/>
            <person name="Ettema T.J."/>
        </authorList>
    </citation>
    <scope>NUCLEOTIDE SEQUENCE</scope>
</reference>
<protein>
    <recommendedName>
        <fullName evidence="1">Methyltransferase type 11 domain-containing protein</fullName>
    </recommendedName>
</protein>
<dbReference type="AlphaFoldDB" id="A0A0F9FSR8"/>
<dbReference type="SUPFAM" id="SSF53335">
    <property type="entry name" value="S-adenosyl-L-methionine-dependent methyltransferases"/>
    <property type="match status" value="1"/>
</dbReference>
<organism evidence="2">
    <name type="scientific">marine sediment metagenome</name>
    <dbReference type="NCBI Taxonomy" id="412755"/>
    <lineage>
        <taxon>unclassified sequences</taxon>
        <taxon>metagenomes</taxon>
        <taxon>ecological metagenomes</taxon>
    </lineage>
</organism>
<evidence type="ECO:0000313" key="2">
    <source>
        <dbReference type="EMBL" id="KKL89233.1"/>
    </source>
</evidence>
<dbReference type="InterPro" id="IPR013216">
    <property type="entry name" value="Methyltransf_11"/>
</dbReference>
<name>A0A0F9FSR8_9ZZZZ</name>
<dbReference type="GO" id="GO:0008757">
    <property type="term" value="F:S-adenosylmethionine-dependent methyltransferase activity"/>
    <property type="evidence" value="ECO:0007669"/>
    <property type="project" value="InterPro"/>
</dbReference>
<proteinExistence type="predicted"/>